<dbReference type="InterPro" id="IPR051472">
    <property type="entry name" value="T3SS_Stator/FliH"/>
</dbReference>
<dbReference type="SUPFAM" id="SSF160527">
    <property type="entry name" value="V-type ATPase subunit E-like"/>
    <property type="match status" value="1"/>
</dbReference>
<comment type="caution">
    <text evidence="9">The sequence shown here is derived from an EMBL/GenBank/DDBJ whole genome shotgun (WGS) entry which is preliminary data.</text>
</comment>
<dbReference type="AlphaFoldDB" id="A0A101HS78"/>
<evidence type="ECO:0000313" key="10">
    <source>
        <dbReference type="Proteomes" id="UP000054705"/>
    </source>
</evidence>
<sequence length="252" mass="28162">MSFSFRVIKGVDVGEDYQSLPLRNFTSREILTDKKNRGNGKQTPGVMTEKDALARFEEIVSDARIKAGEITRRANSDAERIKKDAYREAFDRGLREGYREGLEKAADEAGKIRAQAREVLDQAETIRRSTLEALEGEIIDLAREIAEKLLNLQLSLEPESVLGVAEEALRLVAGRTSVVLYVNPSELDLVESKKSAMLIQLPAKAELRVIADRSIQPGGCLVETERGRVDATLEKRREELFKALYGEVVSEK</sequence>
<comment type="similarity">
    <text evidence="2">Belongs to the FliH family.</text>
</comment>
<keyword evidence="7" id="KW-0175">Coiled coil</keyword>
<keyword evidence="4" id="KW-1005">Bacterial flagellum biogenesis</keyword>
<accession>A0A101HS78</accession>
<organism evidence="9 10">
    <name type="scientific">Pelotomaculum thermopropionicum</name>
    <dbReference type="NCBI Taxonomy" id="110500"/>
    <lineage>
        <taxon>Bacteria</taxon>
        <taxon>Bacillati</taxon>
        <taxon>Bacillota</taxon>
        <taxon>Clostridia</taxon>
        <taxon>Eubacteriales</taxon>
        <taxon>Desulfotomaculaceae</taxon>
        <taxon>Pelotomaculum</taxon>
    </lineage>
</organism>
<evidence type="ECO:0000256" key="7">
    <source>
        <dbReference type="SAM" id="Coils"/>
    </source>
</evidence>
<protein>
    <submittedName>
        <fullName evidence="9">Flagellar biosynthesis/type III secretory pathway protein</fullName>
    </submittedName>
</protein>
<dbReference type="GO" id="GO:0005829">
    <property type="term" value="C:cytosol"/>
    <property type="evidence" value="ECO:0007669"/>
    <property type="project" value="TreeGrafter"/>
</dbReference>
<keyword evidence="5" id="KW-0653">Protein transport</keyword>
<keyword evidence="9" id="KW-0282">Flagellum</keyword>
<evidence type="ECO:0000259" key="8">
    <source>
        <dbReference type="Pfam" id="PF02108"/>
    </source>
</evidence>
<dbReference type="InterPro" id="IPR018035">
    <property type="entry name" value="Flagellar_FliH/T3SS_HrpE"/>
</dbReference>
<feature type="coiled-coil region" evidence="7">
    <location>
        <begin position="102"/>
        <end position="151"/>
    </location>
</feature>
<gene>
    <name evidence="9" type="ORF">XD97_0512</name>
</gene>
<dbReference type="PANTHER" id="PTHR34982:SF1">
    <property type="entry name" value="FLAGELLAR ASSEMBLY PROTEIN FLIH"/>
    <property type="match status" value="1"/>
</dbReference>
<evidence type="ECO:0000256" key="2">
    <source>
        <dbReference type="ARBA" id="ARBA00006602"/>
    </source>
</evidence>
<proteinExistence type="inferred from homology"/>
<keyword evidence="9" id="KW-0969">Cilium</keyword>
<feature type="domain" description="Flagellar assembly protein FliH/Type III secretion system HrpE" evidence="8">
    <location>
        <begin position="113"/>
        <end position="239"/>
    </location>
</feature>
<keyword evidence="6" id="KW-1006">Bacterial flagellum protein export</keyword>
<comment type="function">
    <text evidence="1">Needed for flagellar regrowth and assembly.</text>
</comment>
<keyword evidence="9" id="KW-0966">Cell projection</keyword>
<evidence type="ECO:0000256" key="3">
    <source>
        <dbReference type="ARBA" id="ARBA00022448"/>
    </source>
</evidence>
<dbReference type="Proteomes" id="UP000054705">
    <property type="component" value="Unassembled WGS sequence"/>
</dbReference>
<dbReference type="EMBL" id="LGGS01000112">
    <property type="protein sequence ID" value="KUK82058.1"/>
    <property type="molecule type" value="Genomic_DNA"/>
</dbReference>
<evidence type="ECO:0000256" key="4">
    <source>
        <dbReference type="ARBA" id="ARBA00022795"/>
    </source>
</evidence>
<evidence type="ECO:0000313" key="9">
    <source>
        <dbReference type="EMBL" id="KUK82058.1"/>
    </source>
</evidence>
<dbReference type="CDD" id="cd06503">
    <property type="entry name" value="ATP-synt_Fo_b"/>
    <property type="match status" value="1"/>
</dbReference>
<dbReference type="Pfam" id="PF02108">
    <property type="entry name" value="FliH"/>
    <property type="match status" value="1"/>
</dbReference>
<name>A0A101HS78_9FIRM</name>
<dbReference type="GO" id="GO:0044781">
    <property type="term" value="P:bacterial-type flagellum organization"/>
    <property type="evidence" value="ECO:0007669"/>
    <property type="project" value="UniProtKB-KW"/>
</dbReference>
<evidence type="ECO:0000256" key="6">
    <source>
        <dbReference type="ARBA" id="ARBA00023225"/>
    </source>
</evidence>
<keyword evidence="3" id="KW-0813">Transport</keyword>
<reference evidence="10" key="1">
    <citation type="journal article" date="2015" name="MBio">
        <title>Genome-Resolved Metagenomic Analysis Reveals Roles for Candidate Phyla and Other Microbial Community Members in Biogeochemical Transformations in Oil Reservoirs.</title>
        <authorList>
            <person name="Hu P."/>
            <person name="Tom L."/>
            <person name="Singh A."/>
            <person name="Thomas B.C."/>
            <person name="Baker B.J."/>
            <person name="Piceno Y.M."/>
            <person name="Andersen G.L."/>
            <person name="Banfield J.F."/>
        </authorList>
    </citation>
    <scope>NUCLEOTIDE SEQUENCE [LARGE SCALE GENOMIC DNA]</scope>
</reference>
<dbReference type="GO" id="GO:0015031">
    <property type="term" value="P:protein transport"/>
    <property type="evidence" value="ECO:0007669"/>
    <property type="project" value="UniProtKB-KW"/>
</dbReference>
<dbReference type="PANTHER" id="PTHR34982">
    <property type="entry name" value="YOP PROTEINS TRANSLOCATION PROTEIN L"/>
    <property type="match status" value="1"/>
</dbReference>
<evidence type="ECO:0000256" key="5">
    <source>
        <dbReference type="ARBA" id="ARBA00022927"/>
    </source>
</evidence>
<evidence type="ECO:0000256" key="1">
    <source>
        <dbReference type="ARBA" id="ARBA00003041"/>
    </source>
</evidence>